<evidence type="ECO:0000313" key="1">
    <source>
        <dbReference type="EMBL" id="KAF0039312.1"/>
    </source>
</evidence>
<dbReference type="Proteomes" id="UP000438429">
    <property type="component" value="Unassembled WGS sequence"/>
</dbReference>
<organism evidence="1 2">
    <name type="scientific">Scophthalmus maximus</name>
    <name type="common">Turbot</name>
    <name type="synonym">Psetta maxima</name>
    <dbReference type="NCBI Taxonomy" id="52904"/>
    <lineage>
        <taxon>Eukaryota</taxon>
        <taxon>Metazoa</taxon>
        <taxon>Chordata</taxon>
        <taxon>Craniata</taxon>
        <taxon>Vertebrata</taxon>
        <taxon>Euteleostomi</taxon>
        <taxon>Actinopterygii</taxon>
        <taxon>Neopterygii</taxon>
        <taxon>Teleostei</taxon>
        <taxon>Neoteleostei</taxon>
        <taxon>Acanthomorphata</taxon>
        <taxon>Carangaria</taxon>
        <taxon>Pleuronectiformes</taxon>
        <taxon>Pleuronectoidei</taxon>
        <taxon>Scophthalmidae</taxon>
        <taxon>Scophthalmus</taxon>
    </lineage>
</organism>
<protein>
    <submittedName>
        <fullName evidence="1">Uncharacterized protein</fullName>
    </submittedName>
</protein>
<proteinExistence type="predicted"/>
<evidence type="ECO:0000313" key="2">
    <source>
        <dbReference type="Proteomes" id="UP000438429"/>
    </source>
</evidence>
<gene>
    <name evidence="1" type="ORF">F2P81_007547</name>
</gene>
<accession>A0A6A4TAW1</accession>
<sequence length="85" mass="9377">MWDNATLSEFMPHVTQNKTERLSVNRDDVLSEKEQLCGLSVQAMSGAAFPSPLVDFNDISPANVNTPEATDDDELDIVPVMNQII</sequence>
<dbReference type="AlphaFoldDB" id="A0A6A4TAW1"/>
<dbReference type="EMBL" id="VEVO01000007">
    <property type="protein sequence ID" value="KAF0039312.1"/>
    <property type="molecule type" value="Genomic_DNA"/>
</dbReference>
<comment type="caution">
    <text evidence="1">The sequence shown here is derived from an EMBL/GenBank/DDBJ whole genome shotgun (WGS) entry which is preliminary data.</text>
</comment>
<reference evidence="1 2" key="1">
    <citation type="submission" date="2019-06" db="EMBL/GenBank/DDBJ databases">
        <title>Draft genomes of female and male turbot (Scophthalmus maximus).</title>
        <authorList>
            <person name="Xu H."/>
            <person name="Xu X.-W."/>
            <person name="Shao C."/>
            <person name="Chen S."/>
        </authorList>
    </citation>
    <scope>NUCLEOTIDE SEQUENCE [LARGE SCALE GENOMIC DNA]</scope>
    <source>
        <strain evidence="1">Ysfricsl-2016a</strain>
        <tissue evidence="1">Blood</tissue>
    </source>
</reference>
<name>A0A6A4TAW1_SCOMX</name>